<dbReference type="AlphaFoldDB" id="A0A552HHQ3"/>
<feature type="domain" description="Antitoxin SocA-like Panacea" evidence="1">
    <location>
        <begin position="23"/>
        <end position="74"/>
    </location>
</feature>
<sequence>MLVDQLIKYFVYETKGHITKTQLVKFIYLADLYAVKWTGKQLTDLDWCYYHYGPWNEEIDRALARMEGVDIFQEQMNEATLIRPLSLEKIGKDLDFPMGLRLILNNIKREWAGSKKIQPLLDYVYSTAPMTEVKKDNPDPEAKVRLDLKKEREKLLCELGV</sequence>
<comment type="caution">
    <text evidence="2">The sequence shown here is derived from an EMBL/GenBank/DDBJ whole genome shotgun (WGS) entry which is preliminary data.</text>
</comment>
<dbReference type="Pfam" id="PF13274">
    <property type="entry name" value="SocA_Panacea"/>
    <property type="match status" value="1"/>
</dbReference>
<evidence type="ECO:0000259" key="1">
    <source>
        <dbReference type="Pfam" id="PF13274"/>
    </source>
</evidence>
<reference evidence="2 3" key="1">
    <citation type="submission" date="2019-01" db="EMBL/GenBank/DDBJ databases">
        <title>Coherence of Microcystis species and biogeography revealed through population genomics.</title>
        <authorList>
            <person name="Perez-Carrascal O.M."/>
            <person name="Terrat Y."/>
            <person name="Giani A."/>
            <person name="Fortin N."/>
            <person name="Tromas N."/>
            <person name="Shapiro B.J."/>
        </authorList>
    </citation>
    <scope>NUCLEOTIDE SEQUENCE [LARGE SCALE GENOMIC DNA]</scope>
    <source>
        <strain evidence="2">Mv_BB_P_19951000_S68D</strain>
    </source>
</reference>
<accession>A0A552HHQ3</accession>
<dbReference type="InterPro" id="IPR025272">
    <property type="entry name" value="SocA_Panacea"/>
</dbReference>
<evidence type="ECO:0000313" key="2">
    <source>
        <dbReference type="EMBL" id="TRU70728.1"/>
    </source>
</evidence>
<dbReference type="Proteomes" id="UP000320674">
    <property type="component" value="Unassembled WGS sequence"/>
</dbReference>
<dbReference type="EMBL" id="SFAZ01000234">
    <property type="protein sequence ID" value="TRU70728.1"/>
    <property type="molecule type" value="Genomic_DNA"/>
</dbReference>
<name>A0A552HHQ3_MICVR</name>
<protein>
    <submittedName>
        <fullName evidence="2">DUF4065 domain-containing protein</fullName>
    </submittedName>
</protein>
<gene>
    <name evidence="2" type="ORF">EWV77_16335</name>
</gene>
<evidence type="ECO:0000313" key="3">
    <source>
        <dbReference type="Proteomes" id="UP000320674"/>
    </source>
</evidence>
<organism evidence="2 3">
    <name type="scientific">Microcystis viridis Mv_BB_P_19951000_S68D</name>
    <dbReference type="NCBI Taxonomy" id="2486270"/>
    <lineage>
        <taxon>Bacteria</taxon>
        <taxon>Bacillati</taxon>
        <taxon>Cyanobacteriota</taxon>
        <taxon>Cyanophyceae</taxon>
        <taxon>Oscillatoriophycideae</taxon>
        <taxon>Chroococcales</taxon>
        <taxon>Microcystaceae</taxon>
        <taxon>Microcystis</taxon>
    </lineage>
</organism>
<proteinExistence type="predicted"/>